<feature type="transmembrane region" description="Helical" evidence="1">
    <location>
        <begin position="21"/>
        <end position="40"/>
    </location>
</feature>
<reference evidence="3" key="1">
    <citation type="submission" date="2017-02" db="EMBL/GenBank/DDBJ databases">
        <authorList>
            <person name="Varghese N."/>
            <person name="Submissions S."/>
        </authorList>
    </citation>
    <scope>NUCLEOTIDE SEQUENCE [LARGE SCALE GENOMIC DNA]</scope>
    <source>
        <strain evidence="3">DSM 24967</strain>
    </source>
</reference>
<keyword evidence="1" id="KW-0812">Transmembrane</keyword>
<gene>
    <name evidence="2" type="ORF">SAMN05660349_02946</name>
</gene>
<evidence type="ECO:0000313" key="3">
    <source>
        <dbReference type="Proteomes" id="UP000190852"/>
    </source>
</evidence>
<dbReference type="EMBL" id="FUYQ01000026">
    <property type="protein sequence ID" value="SKB82652.1"/>
    <property type="molecule type" value="Genomic_DNA"/>
</dbReference>
<dbReference type="AlphaFoldDB" id="A0A1T5EFD5"/>
<accession>A0A1T5EFD5</accession>
<organism evidence="2 3">
    <name type="scientific">Parabacteroides chartae</name>
    <dbReference type="NCBI Taxonomy" id="1037355"/>
    <lineage>
        <taxon>Bacteria</taxon>
        <taxon>Pseudomonadati</taxon>
        <taxon>Bacteroidota</taxon>
        <taxon>Bacteroidia</taxon>
        <taxon>Bacteroidales</taxon>
        <taxon>Tannerellaceae</taxon>
        <taxon>Parabacteroides</taxon>
    </lineage>
</organism>
<keyword evidence="1" id="KW-1133">Transmembrane helix</keyword>
<name>A0A1T5EFD5_9BACT</name>
<feature type="transmembrane region" description="Helical" evidence="1">
    <location>
        <begin position="46"/>
        <end position="62"/>
    </location>
</feature>
<dbReference type="Proteomes" id="UP000190852">
    <property type="component" value="Unassembled WGS sequence"/>
</dbReference>
<keyword evidence="1" id="KW-0472">Membrane</keyword>
<proteinExistence type="predicted"/>
<sequence>MITNYLNFKIMATNNSSKFKTYLYIALTILGCILACSSIIPNVYLKLVVVMASLIIGIYGISKSLSKSESKESSESK</sequence>
<keyword evidence="3" id="KW-1185">Reference proteome</keyword>
<evidence type="ECO:0000313" key="2">
    <source>
        <dbReference type="EMBL" id="SKB82652.1"/>
    </source>
</evidence>
<evidence type="ECO:0000256" key="1">
    <source>
        <dbReference type="SAM" id="Phobius"/>
    </source>
</evidence>
<protein>
    <submittedName>
        <fullName evidence="2">Uncharacterized protein</fullName>
    </submittedName>
</protein>